<comment type="caution">
    <text evidence="2">The sequence shown here is derived from an EMBL/GenBank/DDBJ whole genome shotgun (WGS) entry which is preliminary data.</text>
</comment>
<proteinExistence type="predicted"/>
<protein>
    <submittedName>
        <fullName evidence="2">Uncharacterized protein</fullName>
    </submittedName>
</protein>
<dbReference type="EMBL" id="JARBJD010000099">
    <property type="protein sequence ID" value="KAK2952772.1"/>
    <property type="molecule type" value="Genomic_DNA"/>
</dbReference>
<name>A0ABQ9XN03_9EUKA</name>
<sequence>MSTISQVEGDEDEIMSPSKRDQTRSVGVDAVIPFLTCKLCGGLTHIERGRTCPVCGVNLPAKPLQHIRRDAQLQSLADSIQKQIVEYGIPAQSQSHR</sequence>
<keyword evidence="3" id="KW-1185">Reference proteome</keyword>
<accession>A0ABQ9XN03</accession>
<dbReference type="Proteomes" id="UP001281761">
    <property type="component" value="Unassembled WGS sequence"/>
</dbReference>
<reference evidence="2 3" key="1">
    <citation type="journal article" date="2022" name="bioRxiv">
        <title>Genomics of Preaxostyla Flagellates Illuminates Evolutionary Transitions and the Path Towards Mitochondrial Loss.</title>
        <authorList>
            <person name="Novak L.V.F."/>
            <person name="Treitli S.C."/>
            <person name="Pyrih J."/>
            <person name="Halakuc P."/>
            <person name="Pipaliya S.V."/>
            <person name="Vacek V."/>
            <person name="Brzon O."/>
            <person name="Soukal P."/>
            <person name="Eme L."/>
            <person name="Dacks J.B."/>
            <person name="Karnkowska A."/>
            <person name="Elias M."/>
            <person name="Hampl V."/>
        </authorList>
    </citation>
    <scope>NUCLEOTIDE SEQUENCE [LARGE SCALE GENOMIC DNA]</scope>
    <source>
        <strain evidence="2">NAU3</strain>
        <tissue evidence="2">Gut</tissue>
    </source>
</reference>
<evidence type="ECO:0000256" key="1">
    <source>
        <dbReference type="SAM" id="MobiDB-lite"/>
    </source>
</evidence>
<organism evidence="2 3">
    <name type="scientific">Blattamonas nauphoetae</name>
    <dbReference type="NCBI Taxonomy" id="2049346"/>
    <lineage>
        <taxon>Eukaryota</taxon>
        <taxon>Metamonada</taxon>
        <taxon>Preaxostyla</taxon>
        <taxon>Oxymonadida</taxon>
        <taxon>Blattamonas</taxon>
    </lineage>
</organism>
<feature type="region of interest" description="Disordered" evidence="1">
    <location>
        <begin position="1"/>
        <end position="24"/>
    </location>
</feature>
<evidence type="ECO:0000313" key="2">
    <source>
        <dbReference type="EMBL" id="KAK2952772.1"/>
    </source>
</evidence>
<gene>
    <name evidence="2" type="ORF">BLNAU_12240</name>
</gene>
<evidence type="ECO:0000313" key="3">
    <source>
        <dbReference type="Proteomes" id="UP001281761"/>
    </source>
</evidence>